<evidence type="ECO:0000256" key="4">
    <source>
        <dbReference type="ARBA" id="ARBA00022692"/>
    </source>
</evidence>
<dbReference type="OrthoDB" id="10265862at2759"/>
<feature type="domain" description="Nicastrin small lobe" evidence="11">
    <location>
        <begin position="46"/>
        <end position="216"/>
    </location>
</feature>
<keyword evidence="13" id="KW-1185">Reference proteome</keyword>
<dbReference type="SUPFAM" id="SSF53187">
    <property type="entry name" value="Zn-dependent exopeptidases"/>
    <property type="match status" value="1"/>
</dbReference>
<feature type="signal peptide" evidence="10">
    <location>
        <begin position="1"/>
        <end position="21"/>
    </location>
</feature>
<evidence type="ECO:0000256" key="9">
    <source>
        <dbReference type="ARBA" id="ARBA00023180"/>
    </source>
</evidence>
<keyword evidence="6" id="KW-0914">Notch signaling pathway</keyword>
<evidence type="ECO:0000256" key="6">
    <source>
        <dbReference type="ARBA" id="ARBA00022976"/>
    </source>
</evidence>
<evidence type="ECO:0000313" key="13">
    <source>
        <dbReference type="Proteomes" id="UP000439903"/>
    </source>
</evidence>
<dbReference type="Gene3D" id="3.40.630.10">
    <property type="entry name" value="Zn peptidases"/>
    <property type="match status" value="1"/>
</dbReference>
<keyword evidence="4" id="KW-0812">Transmembrane</keyword>
<dbReference type="Pfam" id="PF05450">
    <property type="entry name" value="Nicastrin"/>
    <property type="match status" value="1"/>
</dbReference>
<evidence type="ECO:0000256" key="2">
    <source>
        <dbReference type="ARBA" id="ARBA00007717"/>
    </source>
</evidence>
<accession>A0A8H4A907</accession>
<dbReference type="InterPro" id="IPR041084">
    <property type="entry name" value="Ncstrn_small"/>
</dbReference>
<organism evidence="12 13">
    <name type="scientific">Gigaspora margarita</name>
    <dbReference type="NCBI Taxonomy" id="4874"/>
    <lineage>
        <taxon>Eukaryota</taxon>
        <taxon>Fungi</taxon>
        <taxon>Fungi incertae sedis</taxon>
        <taxon>Mucoromycota</taxon>
        <taxon>Glomeromycotina</taxon>
        <taxon>Glomeromycetes</taxon>
        <taxon>Diversisporales</taxon>
        <taxon>Gigasporaceae</taxon>
        <taxon>Gigaspora</taxon>
    </lineage>
</organism>
<keyword evidence="7" id="KW-1133">Transmembrane helix</keyword>
<proteinExistence type="inferred from homology"/>
<evidence type="ECO:0000256" key="7">
    <source>
        <dbReference type="ARBA" id="ARBA00022989"/>
    </source>
</evidence>
<dbReference type="Proteomes" id="UP000439903">
    <property type="component" value="Unassembled WGS sequence"/>
</dbReference>
<dbReference type="PANTHER" id="PTHR21092">
    <property type="entry name" value="NICASTRIN"/>
    <property type="match status" value="1"/>
</dbReference>
<dbReference type="Pfam" id="PF18266">
    <property type="entry name" value="Ncstrn_small"/>
    <property type="match status" value="1"/>
</dbReference>
<dbReference type="GO" id="GO:0016485">
    <property type="term" value="P:protein processing"/>
    <property type="evidence" value="ECO:0007669"/>
    <property type="project" value="InterPro"/>
</dbReference>
<evidence type="ECO:0000313" key="12">
    <source>
        <dbReference type="EMBL" id="KAF0447712.1"/>
    </source>
</evidence>
<name>A0A8H4A907_GIGMA</name>
<dbReference type="InterPro" id="IPR008710">
    <property type="entry name" value="Nicastrin"/>
</dbReference>
<evidence type="ECO:0000256" key="1">
    <source>
        <dbReference type="ARBA" id="ARBA00004479"/>
    </source>
</evidence>
<protein>
    <recommendedName>
        <fullName evidence="3">Nicastrin</fullName>
    </recommendedName>
</protein>
<dbReference type="EMBL" id="WTPW01001234">
    <property type="protein sequence ID" value="KAF0447712.1"/>
    <property type="molecule type" value="Genomic_DNA"/>
</dbReference>
<evidence type="ECO:0000256" key="5">
    <source>
        <dbReference type="ARBA" id="ARBA00022729"/>
    </source>
</evidence>
<evidence type="ECO:0000256" key="8">
    <source>
        <dbReference type="ARBA" id="ARBA00023136"/>
    </source>
</evidence>
<dbReference type="PANTHER" id="PTHR21092:SF0">
    <property type="entry name" value="NICASTRIN"/>
    <property type="match status" value="1"/>
</dbReference>
<evidence type="ECO:0000256" key="10">
    <source>
        <dbReference type="SAM" id="SignalP"/>
    </source>
</evidence>
<keyword evidence="5 10" id="KW-0732">Signal</keyword>
<evidence type="ECO:0000256" key="3">
    <source>
        <dbReference type="ARBA" id="ARBA00015303"/>
    </source>
</evidence>
<keyword evidence="8" id="KW-0472">Membrane</keyword>
<feature type="chain" id="PRO_5034102944" description="Nicastrin" evidence="10">
    <location>
        <begin position="22"/>
        <end position="624"/>
    </location>
</feature>
<sequence>MRRFCLRELNIILVIFLFLEAFQGPIINSVKAQGIIKFYEDLTSFPCVRLLNSTGVIGCQSLKPVTGILYPINTSDDIKQFIGQDLNGKFTIVMPYDLMKIQNLRDLESSHKLSGVIAIINGTSGIAPRPTAFSPDETCPNCQYGLYRDETNQYQWNPNGLGLIQERFDFPIFALYPFDDRTTNTYNRVMKGVKKNMEHSFKNYPLQAVELSSLMWSAIDASTCLRRDFCQPLGGQSVYSTPSVNISNDDNKPIIVVAAAMDSRTLFHYLTLGVDNGVSGTIALLAVADAISRSQVEISKLPKHILYTLFYGEAWGFAGSSRFVSDITQFNCQVKGPAKGCPFKNGCGFPCKQNLDFTRINFTNIESIFEFNQVGMSTTGFYVHVDSNSTSNVELINKMNNISATINNGSAFVHAASANGNNLKLPPSSSMAFLEKNRSLSAVVLGDFQSNFKNYYNSEYDDGFNVSDDSIVDSICSIANVTAQTVWLQAQGPNYSNIPISVNCTLIRTLLNCLVYNYSCSFDRSLFKINKNNVERIGHYSSIFQYGMPGWLPTFAFNYLLSLNSSRALCKASTDCQNGERCSGGKCTNTITRYHDAYGAGLQYNQDGNAIVTDPTKAAWVESK</sequence>
<reference evidence="12 13" key="1">
    <citation type="journal article" date="2019" name="Environ. Microbiol.">
        <title>At the nexus of three kingdoms: the genome of the mycorrhizal fungus Gigaspora margarita provides insights into plant, endobacterial and fungal interactions.</title>
        <authorList>
            <person name="Venice F."/>
            <person name="Ghignone S."/>
            <person name="Salvioli di Fossalunga A."/>
            <person name="Amselem J."/>
            <person name="Novero M."/>
            <person name="Xianan X."/>
            <person name="Sedzielewska Toro K."/>
            <person name="Morin E."/>
            <person name="Lipzen A."/>
            <person name="Grigoriev I.V."/>
            <person name="Henrissat B."/>
            <person name="Martin F.M."/>
            <person name="Bonfante P."/>
        </authorList>
    </citation>
    <scope>NUCLEOTIDE SEQUENCE [LARGE SCALE GENOMIC DNA]</scope>
    <source>
        <strain evidence="12 13">BEG34</strain>
    </source>
</reference>
<keyword evidence="9" id="KW-0325">Glycoprotein</keyword>
<comment type="subcellular location">
    <subcellularLocation>
        <location evidence="1">Membrane</location>
        <topology evidence="1">Single-pass type I membrane protein</topology>
    </subcellularLocation>
</comment>
<comment type="similarity">
    <text evidence="2">Belongs to the nicastrin family.</text>
</comment>
<evidence type="ECO:0000259" key="11">
    <source>
        <dbReference type="Pfam" id="PF18266"/>
    </source>
</evidence>
<dbReference type="AlphaFoldDB" id="A0A8H4A907"/>
<gene>
    <name evidence="12" type="ORF">F8M41_002749</name>
</gene>
<comment type="caution">
    <text evidence="12">The sequence shown here is derived from an EMBL/GenBank/DDBJ whole genome shotgun (WGS) entry which is preliminary data.</text>
</comment>
<dbReference type="GO" id="GO:0005886">
    <property type="term" value="C:plasma membrane"/>
    <property type="evidence" value="ECO:0007669"/>
    <property type="project" value="UniProtKB-ARBA"/>
</dbReference>